<dbReference type="EMBL" id="LXQA010133100">
    <property type="protein sequence ID" value="MCI22920.1"/>
    <property type="molecule type" value="Genomic_DNA"/>
</dbReference>
<feature type="non-terminal residue" evidence="1">
    <location>
        <position position="146"/>
    </location>
</feature>
<dbReference type="AlphaFoldDB" id="A0A392QGQ2"/>
<comment type="caution">
    <text evidence="1">The sequence shown here is derived from an EMBL/GenBank/DDBJ whole genome shotgun (WGS) entry which is preliminary data.</text>
</comment>
<keyword evidence="2" id="KW-1185">Reference proteome</keyword>
<proteinExistence type="predicted"/>
<protein>
    <submittedName>
        <fullName evidence="1">Uncharacterized protein</fullName>
    </submittedName>
</protein>
<reference evidence="1 2" key="1">
    <citation type="journal article" date="2018" name="Front. Plant Sci.">
        <title>Red Clover (Trifolium pratense) and Zigzag Clover (T. medium) - A Picture of Genomic Similarities and Differences.</title>
        <authorList>
            <person name="Dluhosova J."/>
            <person name="Istvanek J."/>
            <person name="Nedelnik J."/>
            <person name="Repkova J."/>
        </authorList>
    </citation>
    <scope>NUCLEOTIDE SEQUENCE [LARGE SCALE GENOMIC DNA]</scope>
    <source>
        <strain evidence="2">cv. 10/8</strain>
        <tissue evidence="1">Leaf</tissue>
    </source>
</reference>
<organism evidence="1 2">
    <name type="scientific">Trifolium medium</name>
    <dbReference type="NCBI Taxonomy" id="97028"/>
    <lineage>
        <taxon>Eukaryota</taxon>
        <taxon>Viridiplantae</taxon>
        <taxon>Streptophyta</taxon>
        <taxon>Embryophyta</taxon>
        <taxon>Tracheophyta</taxon>
        <taxon>Spermatophyta</taxon>
        <taxon>Magnoliopsida</taxon>
        <taxon>eudicotyledons</taxon>
        <taxon>Gunneridae</taxon>
        <taxon>Pentapetalae</taxon>
        <taxon>rosids</taxon>
        <taxon>fabids</taxon>
        <taxon>Fabales</taxon>
        <taxon>Fabaceae</taxon>
        <taxon>Papilionoideae</taxon>
        <taxon>50 kb inversion clade</taxon>
        <taxon>NPAAA clade</taxon>
        <taxon>Hologalegina</taxon>
        <taxon>IRL clade</taxon>
        <taxon>Trifolieae</taxon>
        <taxon>Trifolium</taxon>
    </lineage>
</organism>
<evidence type="ECO:0000313" key="1">
    <source>
        <dbReference type="EMBL" id="MCI22920.1"/>
    </source>
</evidence>
<evidence type="ECO:0000313" key="2">
    <source>
        <dbReference type="Proteomes" id="UP000265520"/>
    </source>
</evidence>
<accession>A0A392QGQ2</accession>
<name>A0A392QGQ2_9FABA</name>
<sequence length="146" mass="16876">MDHRHPMGAQLEFDVRSGFYKDSKKFEFYEAQIVSDLGKKVKKEFEWAWDGVEEKSESVKLVFYGRKNKTVYHDDLSLGEVFHDCEGECDLDAIMIVSLAGKKDDEDDLYHQFSVFNNFVKIKGRANARSDSVKDLKEQLKAVLVV</sequence>
<dbReference type="Proteomes" id="UP000265520">
    <property type="component" value="Unassembled WGS sequence"/>
</dbReference>